<feature type="transmembrane region" description="Helical" evidence="1">
    <location>
        <begin position="232"/>
        <end position="259"/>
    </location>
</feature>
<keyword evidence="1" id="KW-1133">Transmembrane helix</keyword>
<dbReference type="Proteomes" id="UP001460679">
    <property type="component" value="Chromosome"/>
</dbReference>
<evidence type="ECO:0000313" key="3">
    <source>
        <dbReference type="Proteomes" id="UP001460679"/>
    </source>
</evidence>
<organism evidence="2 3">
    <name type="scientific">[Mycoplasma] gypis</name>
    <dbReference type="NCBI Taxonomy" id="92404"/>
    <lineage>
        <taxon>Bacteria</taxon>
        <taxon>Bacillati</taxon>
        <taxon>Mycoplasmatota</taxon>
        <taxon>Mycoplasmoidales</taxon>
        <taxon>Metamycoplasmataceae</taxon>
        <taxon>Metamycoplasma</taxon>
    </lineage>
</organism>
<evidence type="ECO:0000313" key="2">
    <source>
        <dbReference type="EMBL" id="WXL28605.1"/>
    </source>
</evidence>
<keyword evidence="1" id="KW-0472">Membrane</keyword>
<accession>A0ABZ2RNJ9</accession>
<name>A0ABZ2RNJ9_9BACT</name>
<proteinExistence type="predicted"/>
<dbReference type="RefSeq" id="WP_205498934.1">
    <property type="nucleotide sequence ID" value="NZ_CP148066.1"/>
</dbReference>
<keyword evidence="1" id="KW-0812">Transmembrane</keyword>
<keyword evidence="3" id="KW-1185">Reference proteome</keyword>
<evidence type="ECO:0000256" key="1">
    <source>
        <dbReference type="SAM" id="Phobius"/>
    </source>
</evidence>
<sequence length="312" mass="33173">MAIGKVTLSAQLNTKSLDKALSNMQRKIKSSVTNVKNIFLAARLGSFLFSGAEASIQEFMAKMRLKANLKELGFEDKAQAIQGLSDNFEKLGYSADTANDAFAQFIATGKATTLQSIGIYLDKNTKATLSASTAQQRLNFLIRDGNKYLKQQQDAMPQNIKTMIELKKSAEDTKKALGQSFMRVLNNIVQGFGGVEGAMKTAIVSFTAYKIATIIGNVGIGISKAIAQGGVFAAPVAIAMGISSLAAILGLVGASAVAINSINSAQQNPENTTTNQPIQKIEISVKNDRYGQEVVESGGNARKLQTSFGSSN</sequence>
<reference evidence="2" key="1">
    <citation type="submission" date="2024-03" db="EMBL/GenBank/DDBJ databases">
        <title>Complete genome sequence of Mycoplasma gypis type strain B1/T1.</title>
        <authorList>
            <person name="Spergser J."/>
        </authorList>
    </citation>
    <scope>NUCLEOTIDE SEQUENCE [LARGE SCALE GENOMIC DNA]</scope>
    <source>
        <strain evidence="2">B1/T1</strain>
    </source>
</reference>
<dbReference type="EMBL" id="CP148066">
    <property type="protein sequence ID" value="WXL28605.1"/>
    <property type="molecule type" value="Genomic_DNA"/>
</dbReference>
<gene>
    <name evidence="2" type="ORF">WG616_01055</name>
</gene>
<protein>
    <submittedName>
        <fullName evidence="2">Uncharacterized protein</fullName>
    </submittedName>
</protein>